<dbReference type="CDD" id="cd06260">
    <property type="entry name" value="DUF820-like"/>
    <property type="match status" value="1"/>
</dbReference>
<comment type="caution">
    <text evidence="2">The sequence shown here is derived from an EMBL/GenBank/DDBJ whole genome shotgun (WGS) entry which is preliminary data.</text>
</comment>
<dbReference type="Gene3D" id="3.90.1570.10">
    <property type="entry name" value="tt1808, chain A"/>
    <property type="match status" value="1"/>
</dbReference>
<dbReference type="EMBL" id="JADEXP010000052">
    <property type="protein sequence ID" value="MBE9066644.1"/>
    <property type="molecule type" value="Genomic_DNA"/>
</dbReference>
<gene>
    <name evidence="2" type="ORF">IQ260_08255</name>
</gene>
<dbReference type="InterPro" id="IPR012296">
    <property type="entry name" value="Nuclease_put_TT1808"/>
</dbReference>
<dbReference type="Pfam" id="PF05685">
    <property type="entry name" value="Uma2"/>
    <property type="match status" value="1"/>
</dbReference>
<dbReference type="PANTHER" id="PTHR34107">
    <property type="entry name" value="SLL0198 PROTEIN-RELATED"/>
    <property type="match status" value="1"/>
</dbReference>
<evidence type="ECO:0000313" key="3">
    <source>
        <dbReference type="Proteomes" id="UP000615026"/>
    </source>
</evidence>
<dbReference type="PANTHER" id="PTHR34107:SF2">
    <property type="entry name" value="SLL0888 PROTEIN"/>
    <property type="match status" value="1"/>
</dbReference>
<dbReference type="SUPFAM" id="SSF52980">
    <property type="entry name" value="Restriction endonuclease-like"/>
    <property type="match status" value="1"/>
</dbReference>
<proteinExistence type="predicted"/>
<keyword evidence="2" id="KW-0255">Endonuclease</keyword>
<organism evidence="2 3">
    <name type="scientific">Leptolyngbya cf. ectocarpi LEGE 11479</name>
    <dbReference type="NCBI Taxonomy" id="1828722"/>
    <lineage>
        <taxon>Bacteria</taxon>
        <taxon>Bacillati</taxon>
        <taxon>Cyanobacteriota</taxon>
        <taxon>Cyanophyceae</taxon>
        <taxon>Leptolyngbyales</taxon>
        <taxon>Leptolyngbyaceae</taxon>
        <taxon>Leptolyngbya group</taxon>
        <taxon>Leptolyngbya</taxon>
    </lineage>
</organism>
<keyword evidence="2" id="KW-0378">Hydrolase</keyword>
<dbReference type="Proteomes" id="UP000615026">
    <property type="component" value="Unassembled WGS sequence"/>
</dbReference>
<sequence>MTQAKAKSMTFAEYLDHDDGSDTRYDLLSNGELIEVPNEAWINNLLVKLLTAKLESFVDPTLIVAHVLTMQVNPVGDNRQSRHPDLVILRAEHLTLQNLLNKTALLIGDPSPQFIAEIVSPGSPSSNNYRRDYEWKRQQYQDWGIPEYWVIDPHRAQVAVLTLINGTYQEKTYTGQQTIESSIFPALAITAQTVLNK</sequence>
<keyword evidence="2" id="KW-0540">Nuclease</keyword>
<dbReference type="InterPro" id="IPR011335">
    <property type="entry name" value="Restrct_endonuc-II-like"/>
</dbReference>
<name>A0A928ZTQ1_LEPEC</name>
<reference evidence="2" key="1">
    <citation type="submission" date="2020-10" db="EMBL/GenBank/DDBJ databases">
        <authorList>
            <person name="Castelo-Branco R."/>
            <person name="Eusebio N."/>
            <person name="Adriana R."/>
            <person name="Vieira A."/>
            <person name="Brugerolle De Fraissinette N."/>
            <person name="Rezende De Castro R."/>
            <person name="Schneider M.P."/>
            <person name="Vasconcelos V."/>
            <person name="Leao P.N."/>
        </authorList>
    </citation>
    <scope>NUCLEOTIDE SEQUENCE</scope>
    <source>
        <strain evidence="2">LEGE 11479</strain>
    </source>
</reference>
<dbReference type="RefSeq" id="WP_193992549.1">
    <property type="nucleotide sequence ID" value="NZ_JADEXP010000052.1"/>
</dbReference>
<dbReference type="InterPro" id="IPR008538">
    <property type="entry name" value="Uma2"/>
</dbReference>
<accession>A0A928ZTQ1</accession>
<protein>
    <submittedName>
        <fullName evidence="2">Uma2 family endonuclease</fullName>
    </submittedName>
</protein>
<dbReference type="AlphaFoldDB" id="A0A928ZTQ1"/>
<evidence type="ECO:0000313" key="2">
    <source>
        <dbReference type="EMBL" id="MBE9066644.1"/>
    </source>
</evidence>
<feature type="domain" description="Putative restriction endonuclease" evidence="1">
    <location>
        <begin position="12"/>
        <end position="191"/>
    </location>
</feature>
<dbReference type="GO" id="GO:0004519">
    <property type="term" value="F:endonuclease activity"/>
    <property type="evidence" value="ECO:0007669"/>
    <property type="project" value="UniProtKB-KW"/>
</dbReference>
<keyword evidence="3" id="KW-1185">Reference proteome</keyword>
<evidence type="ECO:0000259" key="1">
    <source>
        <dbReference type="Pfam" id="PF05685"/>
    </source>
</evidence>